<dbReference type="PRINTS" id="PR00757">
    <property type="entry name" value="AMINEOXDASEF"/>
</dbReference>
<dbReference type="InterPro" id="IPR002937">
    <property type="entry name" value="Amino_oxidase"/>
</dbReference>
<reference evidence="5 6" key="1">
    <citation type="submission" date="2021-03" db="EMBL/GenBank/DDBJ databases">
        <title>Complete genome of Parasphingorhabdus_sp.JHSY0214.</title>
        <authorList>
            <person name="Yoo J.H."/>
            <person name="Bae J.W."/>
        </authorList>
    </citation>
    <scope>NUCLEOTIDE SEQUENCE [LARGE SCALE GENOMIC DNA]</scope>
    <source>
        <strain evidence="5 6">JHSY0214</strain>
    </source>
</reference>
<dbReference type="InterPro" id="IPR036188">
    <property type="entry name" value="FAD/NAD-bd_sf"/>
</dbReference>
<dbReference type="Proteomes" id="UP000663923">
    <property type="component" value="Chromosome"/>
</dbReference>
<evidence type="ECO:0000313" key="5">
    <source>
        <dbReference type="EMBL" id="QTD56598.1"/>
    </source>
</evidence>
<dbReference type="EMBL" id="CP071794">
    <property type="protein sequence ID" value="QTD56598.1"/>
    <property type="molecule type" value="Genomic_DNA"/>
</dbReference>
<evidence type="ECO:0000259" key="4">
    <source>
        <dbReference type="Pfam" id="PF01593"/>
    </source>
</evidence>
<comment type="cofactor">
    <cofactor evidence="1">
        <name>FAD</name>
        <dbReference type="ChEBI" id="CHEBI:57692"/>
    </cofactor>
</comment>
<dbReference type="Pfam" id="PF01593">
    <property type="entry name" value="Amino_oxidase"/>
    <property type="match status" value="1"/>
</dbReference>
<evidence type="ECO:0000256" key="2">
    <source>
        <dbReference type="ARBA" id="ARBA00005995"/>
    </source>
</evidence>
<dbReference type="InterPro" id="IPR001613">
    <property type="entry name" value="Flavin_amine_oxidase"/>
</dbReference>
<feature type="domain" description="Amine oxidase" evidence="4">
    <location>
        <begin position="18"/>
        <end position="422"/>
    </location>
</feature>
<keyword evidence="3" id="KW-0560">Oxidoreductase</keyword>
<organism evidence="5 6">
    <name type="scientific">Parasphingorhabdus cellanae</name>
    <dbReference type="NCBI Taxonomy" id="2806553"/>
    <lineage>
        <taxon>Bacteria</taxon>
        <taxon>Pseudomonadati</taxon>
        <taxon>Pseudomonadota</taxon>
        <taxon>Alphaproteobacteria</taxon>
        <taxon>Sphingomonadales</taxon>
        <taxon>Sphingomonadaceae</taxon>
        <taxon>Parasphingorhabdus</taxon>
    </lineage>
</organism>
<evidence type="ECO:0000256" key="1">
    <source>
        <dbReference type="ARBA" id="ARBA00001974"/>
    </source>
</evidence>
<keyword evidence="6" id="KW-1185">Reference proteome</keyword>
<comment type="similarity">
    <text evidence="2">Belongs to the flavin monoamine oxidase family.</text>
</comment>
<proteinExistence type="inferred from homology"/>
<evidence type="ECO:0000256" key="3">
    <source>
        <dbReference type="ARBA" id="ARBA00023002"/>
    </source>
</evidence>
<dbReference type="Gene3D" id="3.50.50.60">
    <property type="entry name" value="FAD/NAD(P)-binding domain"/>
    <property type="match status" value="1"/>
</dbReference>
<dbReference type="PANTHER" id="PTHR43563">
    <property type="entry name" value="AMINE OXIDASE"/>
    <property type="match status" value="1"/>
</dbReference>
<dbReference type="SUPFAM" id="SSF54373">
    <property type="entry name" value="FAD-linked reductases, C-terminal domain"/>
    <property type="match status" value="1"/>
</dbReference>
<protein>
    <submittedName>
        <fullName evidence="5">FAD-dependent oxidoreductase</fullName>
    </submittedName>
</protein>
<dbReference type="SUPFAM" id="SSF51905">
    <property type="entry name" value="FAD/NAD(P)-binding domain"/>
    <property type="match status" value="1"/>
</dbReference>
<name>A0ABX7T6Q9_9SPHN</name>
<evidence type="ECO:0000313" key="6">
    <source>
        <dbReference type="Proteomes" id="UP000663923"/>
    </source>
</evidence>
<dbReference type="InterPro" id="IPR050703">
    <property type="entry name" value="Flavin_MAO"/>
</dbReference>
<sequence length="457" mass="49991">MHQTLRDQVDVVIVGAGMSGLSAAARLDQANIDFCLIEAQNRVGGRIETEHTADGEIIEHGAQALNTDMQKLFSAVTRSGLHPVPLPNIGRYLCDGASGASAITAFRKMETLFEKPNRDDAELALLYNDPQKSAADRLSLLSLESEMRSLIASQVEELWGLPMHELQFSHAVDIFERYDSDREDWEFHVQEGLSALATSLAEKLGDRLVLQTPVQSVDVGSESAVIDTVSGSIKAKAVIVAAPPTIAKKFMPPSHWSQPALKAYQAGDMIKMTLCYDRPFWRDAGNSGMSSSISLSGFATADTSLKEHGKPRLTVFIGGPNARHLAGLSREQRWERIQQPLVRLFGAPAANPVAQFERIWVDDPWVGGGYNAHVIAGQMLAPDVVLRKMEDRVTFACSEIATQFPGYVEGAIHEGQQAAGRIAHMLGFSETAVTATKRLESSERKGLWSLFKQIAKR</sequence>
<dbReference type="PANTHER" id="PTHR43563:SF1">
    <property type="entry name" value="AMINE OXIDASE [FLAVIN-CONTAINING] B"/>
    <property type="match status" value="1"/>
</dbReference>
<gene>
    <name evidence="5" type="ORF">J4G78_03125</name>
</gene>
<accession>A0ABX7T6Q9</accession>
<dbReference type="RefSeq" id="WP_207988416.1">
    <property type="nucleotide sequence ID" value="NZ_CP071794.1"/>
</dbReference>